<dbReference type="PROSITE" id="PS51272">
    <property type="entry name" value="SLH"/>
    <property type="match status" value="3"/>
</dbReference>
<evidence type="ECO:0000313" key="3">
    <source>
        <dbReference type="Proteomes" id="UP000030595"/>
    </source>
</evidence>
<dbReference type="InterPro" id="IPR001119">
    <property type="entry name" value="SLH_dom"/>
</dbReference>
<protein>
    <recommendedName>
        <fullName evidence="1">SLH domain-containing protein</fullName>
    </recommendedName>
</protein>
<gene>
    <name evidence="2" type="ORF">CD30_12535</name>
</gene>
<dbReference type="Pfam" id="PF00395">
    <property type="entry name" value="SLH"/>
    <property type="match status" value="3"/>
</dbReference>
<keyword evidence="3" id="KW-1185">Reference proteome</keyword>
<dbReference type="AlphaFoldDB" id="A0A0A3JTI4"/>
<comment type="caution">
    <text evidence="2">The sequence shown here is derived from an EMBL/GenBank/DDBJ whole genome shotgun (WGS) entry which is preliminary data.</text>
</comment>
<name>A0A0A3JTI4_9BACL</name>
<proteinExistence type="predicted"/>
<reference evidence="2 3" key="1">
    <citation type="submission" date="2014-02" db="EMBL/GenBank/DDBJ databases">
        <title>Draft genome sequence of Lysinibacillus massiliensis CCUG 49529.</title>
        <authorList>
            <person name="Zhang F."/>
            <person name="Wang G."/>
            <person name="Zhang L."/>
        </authorList>
    </citation>
    <scope>NUCLEOTIDE SEQUENCE [LARGE SCALE GENOMIC DNA]</scope>
    <source>
        <strain evidence="2 3">CCUG 49529</strain>
    </source>
</reference>
<sequence length="227" mass="24529">MFTKVISVLSAGILVAMVLVLTPFQPQTNALSKESDSNPFSDVKPNNSHYNAILSLYADGIITGVSNTEYKPNSIITRGEAAQFIVNALGMDTSKVTNPGFSDVPTTHKNYEAIAALYGKGVIGGYTNGNFGPSDSLTRSQIATMLTRAFGLEEATTTKTKFSDVNKLTDSNAKKYIQTLVNYNITVGTTPTTFSPNMKLTRGQLATFLLKAMEVDSDDDFELINVE</sequence>
<dbReference type="EMBL" id="JPVQ01000022">
    <property type="protein sequence ID" value="KGR90287.1"/>
    <property type="molecule type" value="Genomic_DNA"/>
</dbReference>
<dbReference type="PANTHER" id="PTHR43308">
    <property type="entry name" value="OUTER MEMBRANE PROTEIN ALPHA-RELATED"/>
    <property type="match status" value="1"/>
</dbReference>
<dbReference type="eggNOG" id="COG0791">
    <property type="taxonomic scope" value="Bacteria"/>
</dbReference>
<feature type="domain" description="SLH" evidence="1">
    <location>
        <begin position="162"/>
        <end position="223"/>
    </location>
</feature>
<feature type="domain" description="SLH" evidence="1">
    <location>
        <begin position="97"/>
        <end position="160"/>
    </location>
</feature>
<dbReference type="Proteomes" id="UP000030595">
    <property type="component" value="Unassembled WGS sequence"/>
</dbReference>
<dbReference type="InterPro" id="IPR051465">
    <property type="entry name" value="Cell_Envelope_Struct_Comp"/>
</dbReference>
<dbReference type="PANTHER" id="PTHR43308:SF1">
    <property type="entry name" value="OUTER MEMBRANE PROTEIN ALPHA"/>
    <property type="match status" value="1"/>
</dbReference>
<accession>A0A0A3JTI4</accession>
<organism evidence="2 3">
    <name type="scientific">Ureibacillus massiliensis 4400831 = CIP 108448 = CCUG 49529</name>
    <dbReference type="NCBI Taxonomy" id="1211035"/>
    <lineage>
        <taxon>Bacteria</taxon>
        <taxon>Bacillati</taxon>
        <taxon>Bacillota</taxon>
        <taxon>Bacilli</taxon>
        <taxon>Bacillales</taxon>
        <taxon>Caryophanaceae</taxon>
        <taxon>Ureibacillus</taxon>
    </lineage>
</organism>
<feature type="domain" description="SLH" evidence="1">
    <location>
        <begin position="36"/>
        <end position="96"/>
    </location>
</feature>
<evidence type="ECO:0000313" key="2">
    <source>
        <dbReference type="EMBL" id="KGR90287.1"/>
    </source>
</evidence>
<evidence type="ECO:0000259" key="1">
    <source>
        <dbReference type="PROSITE" id="PS51272"/>
    </source>
</evidence>